<dbReference type="Gene3D" id="3.30.710.10">
    <property type="entry name" value="Potassium Channel Kv1.1, Chain A"/>
    <property type="match status" value="1"/>
</dbReference>
<sequence length="429" mass="47618">MLLGKVTSVQPPQVEHGNDVVKVIVGPLQREFTIHKNLICATSDFFQAALTGGFVEGAEQKVPLPEDDPQLFQVVYDWLCSGRLGDGASTYLKKEDVCAGDIFWWKLYQMGDRLMMDRLRVLAIDQIQKLFTTTKPLIPSKIFIEGLFEDGRLPSLETYMVEHVVYWLERSADPSVWKVLPAAHPRFSQALAENTILALKFNTIHPSTYTGVLKVDGYLSPWKIAGVAGAPTKDTGGGTQVREKHLKRAKMIVPKVKGKLEDAVKDVARVGQDPETSTALPTDAPPAEPLKLKTSDGRILVPLYFPKDGLLNEFDLKFLLRKAYDAAGLNSQTETAAFERFLCGLGLIDLSQTIQSKRSGTWNWTKEEARFTYKVWGARWDRVDNYWADQGQKALSLTPSGWEDNANADGWDTLDNANSSSAAAGWGAP</sequence>
<dbReference type="InterPro" id="IPR011333">
    <property type="entry name" value="SKP1/BTB/POZ_sf"/>
</dbReference>
<name>A0AA38XB85_9EURO</name>
<reference evidence="2" key="1">
    <citation type="submission" date="2022-10" db="EMBL/GenBank/DDBJ databases">
        <title>Culturing micro-colonial fungi from biological soil crusts in the Mojave desert and describing Neophaeococcomyces mojavensis, and introducing the new genera and species Taxawa tesnikishii.</title>
        <authorList>
            <person name="Kurbessoian T."/>
            <person name="Stajich J.E."/>
        </authorList>
    </citation>
    <scope>NUCLEOTIDE SEQUENCE</scope>
    <source>
        <strain evidence="2">TK_41</strain>
    </source>
</reference>
<organism evidence="2 3">
    <name type="scientific">Cladophialophora chaetospira</name>
    <dbReference type="NCBI Taxonomy" id="386627"/>
    <lineage>
        <taxon>Eukaryota</taxon>
        <taxon>Fungi</taxon>
        <taxon>Dikarya</taxon>
        <taxon>Ascomycota</taxon>
        <taxon>Pezizomycotina</taxon>
        <taxon>Eurotiomycetes</taxon>
        <taxon>Chaetothyriomycetidae</taxon>
        <taxon>Chaetothyriales</taxon>
        <taxon>Herpotrichiellaceae</taxon>
        <taxon>Cladophialophora</taxon>
    </lineage>
</organism>
<comment type="caution">
    <text evidence="2">The sequence shown here is derived from an EMBL/GenBank/DDBJ whole genome shotgun (WGS) entry which is preliminary data.</text>
</comment>
<accession>A0AA38XB85</accession>
<dbReference type="PROSITE" id="PS50097">
    <property type="entry name" value="BTB"/>
    <property type="match status" value="1"/>
</dbReference>
<gene>
    <name evidence="2" type="ORF">H2200_005055</name>
</gene>
<dbReference type="PANTHER" id="PTHR47843:SF2">
    <property type="entry name" value="BTB DOMAIN-CONTAINING PROTEIN"/>
    <property type="match status" value="1"/>
</dbReference>
<dbReference type="InterPro" id="IPR000210">
    <property type="entry name" value="BTB/POZ_dom"/>
</dbReference>
<evidence type="ECO:0000259" key="1">
    <source>
        <dbReference type="PROSITE" id="PS50097"/>
    </source>
</evidence>
<evidence type="ECO:0000313" key="2">
    <source>
        <dbReference type="EMBL" id="KAJ9610278.1"/>
    </source>
</evidence>
<protein>
    <recommendedName>
        <fullName evidence="1">BTB domain-containing protein</fullName>
    </recommendedName>
</protein>
<dbReference type="PANTHER" id="PTHR47843">
    <property type="entry name" value="BTB DOMAIN-CONTAINING PROTEIN-RELATED"/>
    <property type="match status" value="1"/>
</dbReference>
<evidence type="ECO:0000313" key="3">
    <source>
        <dbReference type="Proteomes" id="UP001172673"/>
    </source>
</evidence>
<proteinExistence type="predicted"/>
<dbReference type="AlphaFoldDB" id="A0AA38XB85"/>
<dbReference type="CDD" id="cd18186">
    <property type="entry name" value="BTB_POZ_ZBTB_KLHL-like"/>
    <property type="match status" value="1"/>
</dbReference>
<feature type="domain" description="BTB" evidence="1">
    <location>
        <begin position="18"/>
        <end position="84"/>
    </location>
</feature>
<dbReference type="EMBL" id="JAPDRK010000007">
    <property type="protein sequence ID" value="KAJ9610278.1"/>
    <property type="molecule type" value="Genomic_DNA"/>
</dbReference>
<dbReference type="SUPFAM" id="SSF54695">
    <property type="entry name" value="POZ domain"/>
    <property type="match status" value="1"/>
</dbReference>
<keyword evidence="3" id="KW-1185">Reference proteome</keyword>
<dbReference type="Proteomes" id="UP001172673">
    <property type="component" value="Unassembled WGS sequence"/>
</dbReference>